<gene>
    <name evidence="1" type="ORF">HK105_202748</name>
</gene>
<accession>A0ABR4NEC4</accession>
<evidence type="ECO:0008006" key="3">
    <source>
        <dbReference type="Google" id="ProtNLM"/>
    </source>
</evidence>
<protein>
    <recommendedName>
        <fullName evidence="3">DUF2007 domain-containing protein</fullName>
    </recommendedName>
</protein>
<sequence>MSLERQIASAGFVYQFADDDLLRGPALIDMLRQPMGEASCQHAVGGGQLIRWQPSVEEAVARLQRSSAAAAAAAPAQSLDMDEDEVAVADDGDGFADDSRMQLE</sequence>
<organism evidence="1 2">
    <name type="scientific">Polyrhizophydium stewartii</name>
    <dbReference type="NCBI Taxonomy" id="2732419"/>
    <lineage>
        <taxon>Eukaryota</taxon>
        <taxon>Fungi</taxon>
        <taxon>Fungi incertae sedis</taxon>
        <taxon>Chytridiomycota</taxon>
        <taxon>Chytridiomycota incertae sedis</taxon>
        <taxon>Chytridiomycetes</taxon>
        <taxon>Rhizophydiales</taxon>
        <taxon>Rhizophydiales incertae sedis</taxon>
        <taxon>Polyrhizophydium</taxon>
    </lineage>
</organism>
<dbReference type="Proteomes" id="UP001527925">
    <property type="component" value="Unassembled WGS sequence"/>
</dbReference>
<evidence type="ECO:0000313" key="2">
    <source>
        <dbReference type="Proteomes" id="UP001527925"/>
    </source>
</evidence>
<dbReference type="EMBL" id="JADGIZ020000009">
    <property type="protein sequence ID" value="KAL2917875.1"/>
    <property type="molecule type" value="Genomic_DNA"/>
</dbReference>
<keyword evidence="2" id="KW-1185">Reference proteome</keyword>
<evidence type="ECO:0000313" key="1">
    <source>
        <dbReference type="EMBL" id="KAL2917875.1"/>
    </source>
</evidence>
<proteinExistence type="predicted"/>
<name>A0ABR4NEC4_9FUNG</name>
<reference evidence="1 2" key="1">
    <citation type="submission" date="2023-09" db="EMBL/GenBank/DDBJ databases">
        <title>Pangenome analysis of Batrachochytrium dendrobatidis and related Chytrids.</title>
        <authorList>
            <person name="Yacoub M.N."/>
            <person name="Stajich J.E."/>
            <person name="James T.Y."/>
        </authorList>
    </citation>
    <scope>NUCLEOTIDE SEQUENCE [LARGE SCALE GENOMIC DNA]</scope>
    <source>
        <strain evidence="1 2">JEL0888</strain>
    </source>
</reference>
<comment type="caution">
    <text evidence="1">The sequence shown here is derived from an EMBL/GenBank/DDBJ whole genome shotgun (WGS) entry which is preliminary data.</text>
</comment>